<dbReference type="InterPro" id="IPR012337">
    <property type="entry name" value="RNaseH-like_sf"/>
</dbReference>
<sequence>MATLSSQYYQPAPTAERDLILMRYIDEEHLAHPFVGSRRICDALRERGFEVGRRHVRTLMEQMGIEALYRKLRLSDPAPGHKIWPYLLRNLKIDRVDQVRATDITYIPLARGFAYLVAIINWYSRKVLAWRLSNCMDSAFCVDALEEALARYGKPEIFNTDQGSQFTSTQFTDTLLAQGIQISMDGRERWIDIVFVERLWRSVKCEEVYLRFVGGICGWFSESSKDRRQHDRRLAVCIC</sequence>
<dbReference type="InterPro" id="IPR048020">
    <property type="entry name" value="Transpos_IS3"/>
</dbReference>
<evidence type="ECO:0000259" key="1">
    <source>
        <dbReference type="PROSITE" id="PS50994"/>
    </source>
</evidence>
<dbReference type="PANTHER" id="PTHR46889:SF4">
    <property type="entry name" value="TRANSPOSASE INSO FOR INSERTION SEQUENCE ELEMENT IS911B-RELATED"/>
    <property type="match status" value="1"/>
</dbReference>
<gene>
    <name evidence="2" type="ORF">IPH26_18535</name>
</gene>
<reference evidence="2" key="1">
    <citation type="submission" date="2020-10" db="EMBL/GenBank/DDBJ databases">
        <title>Connecting structure to function with the recovery of over 1000 high-quality activated sludge metagenome-assembled genomes encoding full-length rRNA genes using long-read sequencing.</title>
        <authorList>
            <person name="Singleton C.M."/>
            <person name="Petriglieri F."/>
            <person name="Kristensen J.M."/>
            <person name="Kirkegaard R.H."/>
            <person name="Michaelsen T.Y."/>
            <person name="Andersen M.H."/>
            <person name="Karst S.M."/>
            <person name="Dueholm M.S."/>
            <person name="Nielsen P.H."/>
            <person name="Albertsen M."/>
        </authorList>
    </citation>
    <scope>NUCLEOTIDE SEQUENCE</scope>
    <source>
        <strain evidence="2">Bjer_18-Q3-R1-45_BAT3C.347</strain>
    </source>
</reference>
<dbReference type="InterPro" id="IPR001584">
    <property type="entry name" value="Integrase_cat-core"/>
</dbReference>
<dbReference type="Pfam" id="PF00665">
    <property type="entry name" value="rve"/>
    <property type="match status" value="1"/>
</dbReference>
<dbReference type="GO" id="GO:0003676">
    <property type="term" value="F:nucleic acid binding"/>
    <property type="evidence" value="ECO:0007669"/>
    <property type="project" value="InterPro"/>
</dbReference>
<dbReference type="PANTHER" id="PTHR46889">
    <property type="entry name" value="TRANSPOSASE INSF FOR INSERTION SEQUENCE IS3B-RELATED"/>
    <property type="match status" value="1"/>
</dbReference>
<dbReference type="InterPro" id="IPR025948">
    <property type="entry name" value="HTH-like_dom"/>
</dbReference>
<dbReference type="GO" id="GO:0015074">
    <property type="term" value="P:DNA integration"/>
    <property type="evidence" value="ECO:0007669"/>
    <property type="project" value="InterPro"/>
</dbReference>
<accession>A0A9D7E1I1</accession>
<feature type="domain" description="Integrase catalytic" evidence="1">
    <location>
        <begin position="81"/>
        <end position="204"/>
    </location>
</feature>
<dbReference type="NCBIfam" id="NF033516">
    <property type="entry name" value="transpos_IS3"/>
    <property type="match status" value="1"/>
</dbReference>
<evidence type="ECO:0000313" key="2">
    <source>
        <dbReference type="EMBL" id="MBK6974835.1"/>
    </source>
</evidence>
<protein>
    <submittedName>
        <fullName evidence="2">IS3 family transposase</fullName>
    </submittedName>
</protein>
<evidence type="ECO:0000313" key="3">
    <source>
        <dbReference type="Proteomes" id="UP000807785"/>
    </source>
</evidence>
<name>A0A9D7E1I1_9PROT</name>
<dbReference type="EMBL" id="JADJEV010000005">
    <property type="protein sequence ID" value="MBK6974835.1"/>
    <property type="molecule type" value="Genomic_DNA"/>
</dbReference>
<comment type="caution">
    <text evidence="2">The sequence shown here is derived from an EMBL/GenBank/DDBJ whole genome shotgun (WGS) entry which is preliminary data.</text>
</comment>
<dbReference type="SUPFAM" id="SSF53098">
    <property type="entry name" value="Ribonuclease H-like"/>
    <property type="match status" value="1"/>
</dbReference>
<dbReference type="PROSITE" id="PS50994">
    <property type="entry name" value="INTEGRASE"/>
    <property type="match status" value="1"/>
</dbReference>
<organism evidence="2 3">
    <name type="scientific">Candidatus Methylophosphatis roskildensis</name>
    <dbReference type="NCBI Taxonomy" id="2899263"/>
    <lineage>
        <taxon>Bacteria</taxon>
        <taxon>Pseudomonadati</taxon>
        <taxon>Pseudomonadota</taxon>
        <taxon>Betaproteobacteria</taxon>
        <taxon>Nitrosomonadales</taxon>
        <taxon>Sterolibacteriaceae</taxon>
        <taxon>Candidatus Methylophosphatis</taxon>
    </lineage>
</organism>
<dbReference type="InterPro" id="IPR036397">
    <property type="entry name" value="RNaseH_sf"/>
</dbReference>
<dbReference type="Gene3D" id="3.30.420.10">
    <property type="entry name" value="Ribonuclease H-like superfamily/Ribonuclease H"/>
    <property type="match status" value="1"/>
</dbReference>
<dbReference type="Pfam" id="PF13276">
    <property type="entry name" value="HTH_21"/>
    <property type="match status" value="1"/>
</dbReference>
<dbReference type="InterPro" id="IPR050900">
    <property type="entry name" value="Transposase_IS3/IS150/IS904"/>
</dbReference>
<proteinExistence type="predicted"/>
<dbReference type="Proteomes" id="UP000807785">
    <property type="component" value="Unassembled WGS sequence"/>
</dbReference>
<dbReference type="AlphaFoldDB" id="A0A9D7E1I1"/>